<proteinExistence type="predicted"/>
<protein>
    <submittedName>
        <fullName evidence="1">Uncharacterized protein</fullName>
    </submittedName>
</protein>
<evidence type="ECO:0000313" key="1">
    <source>
        <dbReference type="EMBL" id="JAE01623.1"/>
    </source>
</evidence>
<name>A0A0A9F039_ARUDO</name>
<organism evidence="1">
    <name type="scientific">Arundo donax</name>
    <name type="common">Giant reed</name>
    <name type="synonym">Donax arundinaceus</name>
    <dbReference type="NCBI Taxonomy" id="35708"/>
    <lineage>
        <taxon>Eukaryota</taxon>
        <taxon>Viridiplantae</taxon>
        <taxon>Streptophyta</taxon>
        <taxon>Embryophyta</taxon>
        <taxon>Tracheophyta</taxon>
        <taxon>Spermatophyta</taxon>
        <taxon>Magnoliopsida</taxon>
        <taxon>Liliopsida</taxon>
        <taxon>Poales</taxon>
        <taxon>Poaceae</taxon>
        <taxon>PACMAD clade</taxon>
        <taxon>Arundinoideae</taxon>
        <taxon>Arundineae</taxon>
        <taxon>Arundo</taxon>
    </lineage>
</organism>
<sequence length="17" mass="1739">MDRLSSTPPAPAPSKPS</sequence>
<dbReference type="EMBL" id="GBRH01196273">
    <property type="protein sequence ID" value="JAE01623.1"/>
    <property type="molecule type" value="Transcribed_RNA"/>
</dbReference>
<accession>A0A0A9F039</accession>
<reference evidence="1" key="1">
    <citation type="submission" date="2014-09" db="EMBL/GenBank/DDBJ databases">
        <authorList>
            <person name="Magalhaes I.L.F."/>
            <person name="Oliveira U."/>
            <person name="Santos F.R."/>
            <person name="Vidigal T.H.D.A."/>
            <person name="Brescovit A.D."/>
            <person name="Santos A.J."/>
        </authorList>
    </citation>
    <scope>NUCLEOTIDE SEQUENCE</scope>
    <source>
        <tissue evidence="1">Shoot tissue taken approximately 20 cm above the soil surface</tissue>
    </source>
</reference>
<reference evidence="1" key="2">
    <citation type="journal article" date="2015" name="Data Brief">
        <title>Shoot transcriptome of the giant reed, Arundo donax.</title>
        <authorList>
            <person name="Barrero R.A."/>
            <person name="Guerrero F.D."/>
            <person name="Moolhuijzen P."/>
            <person name="Goolsby J.A."/>
            <person name="Tidwell J."/>
            <person name="Bellgard S.E."/>
            <person name="Bellgard M.I."/>
        </authorList>
    </citation>
    <scope>NUCLEOTIDE SEQUENCE</scope>
    <source>
        <tissue evidence="1">Shoot tissue taken approximately 20 cm above the soil surface</tissue>
    </source>
</reference>
<dbReference type="AlphaFoldDB" id="A0A0A9F039"/>